<protein>
    <recommendedName>
        <fullName evidence="4">DUF202 domain-containing protein</fullName>
    </recommendedName>
</protein>
<evidence type="ECO:0000313" key="3">
    <source>
        <dbReference type="Proteomes" id="UP001211005"/>
    </source>
</evidence>
<feature type="transmembrane region" description="Helical" evidence="1">
    <location>
        <begin position="105"/>
        <end position="126"/>
    </location>
</feature>
<feature type="transmembrane region" description="Helical" evidence="1">
    <location>
        <begin position="28"/>
        <end position="47"/>
    </location>
</feature>
<geneLocation type="plasmid" evidence="2 3">
    <name>unnamed1</name>
</geneLocation>
<keyword evidence="2" id="KW-0614">Plasmid</keyword>
<dbReference type="RefSeq" id="WP_269562006.1">
    <property type="nucleotide sequence ID" value="NZ_CP114768.1"/>
</dbReference>
<dbReference type="Proteomes" id="UP001211005">
    <property type="component" value="Plasmid unnamed1"/>
</dbReference>
<reference evidence="2 3" key="1">
    <citation type="submission" date="2022-12" db="EMBL/GenBank/DDBJ databases">
        <title>Hymenobacter canadensis sp. nov. isolated from lake water of the Cambridge Bay, Canada.</title>
        <authorList>
            <person name="Kim W.H."/>
            <person name="Lee Y.M."/>
        </authorList>
    </citation>
    <scope>NUCLEOTIDE SEQUENCE [LARGE SCALE GENOMIC DNA]</scope>
    <source>
        <strain evidence="2 3">PAMC 29467</strain>
        <plasmid evidence="2 3">unnamed1</plasmid>
    </source>
</reference>
<keyword evidence="1" id="KW-0812">Transmembrane</keyword>
<keyword evidence="1" id="KW-1133">Transmembrane helix</keyword>
<evidence type="ECO:0008006" key="4">
    <source>
        <dbReference type="Google" id="ProtNLM"/>
    </source>
</evidence>
<organism evidence="2 3">
    <name type="scientific">Hymenobacter canadensis</name>
    <dbReference type="NCBI Taxonomy" id="2999067"/>
    <lineage>
        <taxon>Bacteria</taxon>
        <taxon>Pseudomonadati</taxon>
        <taxon>Bacteroidota</taxon>
        <taxon>Cytophagia</taxon>
        <taxon>Cytophagales</taxon>
        <taxon>Hymenobacteraceae</taxon>
        <taxon>Hymenobacter</taxon>
    </lineage>
</organism>
<sequence length="133" mass="15258">MIQRLFHYAYCGGRLVDKYRPLNGAHRIVSVFITSLLTCLYFIFLRLLYVLSAFKVPEVALFGMLVVLVAIGWGALKKWQFRQLHVSERIVNNGFSKRKVKACGWLSVAVSLFSIWAVLLTGIFTIENYIAWP</sequence>
<proteinExistence type="predicted"/>
<keyword evidence="1" id="KW-0472">Membrane</keyword>
<dbReference type="EMBL" id="CP114768">
    <property type="protein sequence ID" value="WBA43972.1"/>
    <property type="molecule type" value="Genomic_DNA"/>
</dbReference>
<evidence type="ECO:0000313" key="2">
    <source>
        <dbReference type="EMBL" id="WBA43972.1"/>
    </source>
</evidence>
<gene>
    <name evidence="2" type="ORF">O3303_20620</name>
</gene>
<feature type="transmembrane region" description="Helical" evidence="1">
    <location>
        <begin position="59"/>
        <end position="76"/>
    </location>
</feature>
<name>A0ABY7LX11_9BACT</name>
<keyword evidence="3" id="KW-1185">Reference proteome</keyword>
<accession>A0ABY7LX11</accession>
<evidence type="ECO:0000256" key="1">
    <source>
        <dbReference type="SAM" id="Phobius"/>
    </source>
</evidence>